<organism evidence="2 3">
    <name type="scientific">Diversispora epigaea</name>
    <dbReference type="NCBI Taxonomy" id="1348612"/>
    <lineage>
        <taxon>Eukaryota</taxon>
        <taxon>Fungi</taxon>
        <taxon>Fungi incertae sedis</taxon>
        <taxon>Mucoromycota</taxon>
        <taxon>Glomeromycotina</taxon>
        <taxon>Glomeromycetes</taxon>
        <taxon>Diversisporales</taxon>
        <taxon>Diversisporaceae</taxon>
        <taxon>Diversispora</taxon>
    </lineage>
</organism>
<feature type="region of interest" description="Disordered" evidence="1">
    <location>
        <begin position="790"/>
        <end position="819"/>
    </location>
</feature>
<evidence type="ECO:0000313" key="2">
    <source>
        <dbReference type="EMBL" id="RHZ47838.1"/>
    </source>
</evidence>
<proteinExistence type="predicted"/>
<comment type="caution">
    <text evidence="2">The sequence shown here is derived from an EMBL/GenBank/DDBJ whole genome shotgun (WGS) entry which is preliminary data.</text>
</comment>
<feature type="compositionally biased region" description="Acidic residues" evidence="1">
    <location>
        <begin position="808"/>
        <end position="819"/>
    </location>
</feature>
<reference evidence="2 3" key="1">
    <citation type="submission" date="2018-08" db="EMBL/GenBank/DDBJ databases">
        <title>Genome and evolution of the arbuscular mycorrhizal fungus Diversispora epigaea (formerly Glomus versiforme) and its bacterial endosymbionts.</title>
        <authorList>
            <person name="Sun X."/>
            <person name="Fei Z."/>
            <person name="Harrison M."/>
        </authorList>
    </citation>
    <scope>NUCLEOTIDE SEQUENCE [LARGE SCALE GENOMIC DNA]</scope>
    <source>
        <strain evidence="2 3">IT104</strain>
    </source>
</reference>
<name>A0A397GDX4_9GLOM</name>
<gene>
    <name evidence="2" type="ORF">Glove_566g31</name>
</gene>
<dbReference type="EMBL" id="PQFF01000480">
    <property type="protein sequence ID" value="RHZ47838.1"/>
    <property type="molecule type" value="Genomic_DNA"/>
</dbReference>
<evidence type="ECO:0000256" key="1">
    <source>
        <dbReference type="SAM" id="MobiDB-lite"/>
    </source>
</evidence>
<evidence type="ECO:0000313" key="3">
    <source>
        <dbReference type="Proteomes" id="UP000266861"/>
    </source>
</evidence>
<protein>
    <submittedName>
        <fullName evidence="2">Uncharacterized protein</fullName>
    </submittedName>
</protein>
<keyword evidence="3" id="KW-1185">Reference proteome</keyword>
<dbReference type="AlphaFoldDB" id="A0A397GDX4"/>
<sequence>MYTQEPEYNKETITSGELFKLARRSRKPKIYNPKTNRMIVVDGPAYNNLIHDGYLHWKKEGLLIPPIHDKQTLGKFLSFISNRIWEIAHDPEKSLFMLINGKVSLLQLLLEVNNDYAIHQLLKIDWDSNKTQEWRSNVLMEFLHHPDILTSNYKPNALYDAFIKTNVLGPEHILSLQYFKSTDLTQGIGTYHVPAMDSKTFDRSRGLPQPIQLFAYKLSSQMSSSELSRYSDELTKDLSRGSRDQTRRRLRQIGYSEERVRALIPFQKSGRHTPKVNSIKDLAQSILKNSNISCMEINEDASHIAYLEDKETTIDIARSSQLSYLRRELHKNGTSDEVIDATKDRYITEESNRLQKMRRKILTHQKLDSPDHFTPEVILERLQGYRISDSPTEQALADIITMLCMRPAEVTTLRIANGHVMGYAKGRGIDKGEPRKFRSMEKDEKRACELFTWIQKAIANGVLRDPGIPGIKWFNSFLKPYGIKPSDLRELGANYTAMIHEPENPGQRLNIMREALRHNPRYVSPVKHYAHASHIAYLEDKETTIDIARSSQLSYLRRELHKNGTSDEVIDATKDRYITEESNRLQKMRRKILTHQKLDSPDHFTPEVILERLQGYRISDSPTEQALADIITMLCMRPAEVTTLRIANGHVMGYAKGRGIDKGEPRKFRSMEKDEKRACELFTWIQKAIANGVLRDPGIPGIKWFNSFLKPYGIKPSDLRELGANYTAMIHEPENPGQRLNIMREALRHNPRYVSPVKHYARVPYRAIGCEPVHKTPKGSPIVAIPSTSKSKVKNSGLDDIMNHSELDPDPDLDENEGEGVDGELFEIVLLTLHRHLVFT</sequence>
<dbReference type="OrthoDB" id="2363255at2759"/>
<dbReference type="STRING" id="1348612.A0A397GDX4"/>
<dbReference type="Proteomes" id="UP000266861">
    <property type="component" value="Unassembled WGS sequence"/>
</dbReference>
<accession>A0A397GDX4</accession>